<dbReference type="InterPro" id="IPR002524">
    <property type="entry name" value="Cation_efflux"/>
</dbReference>
<proteinExistence type="predicted"/>
<dbReference type="PANTHER" id="PTHR43840:SF50">
    <property type="entry name" value="MANGANESE EFFLUX SYSTEM PROTEIN MNES"/>
    <property type="match status" value="1"/>
</dbReference>
<dbReference type="FunFam" id="3.30.70.1350:FF:000015">
    <property type="entry name" value="Cation diffusion facilitator family transporter"/>
    <property type="match status" value="1"/>
</dbReference>
<feature type="transmembrane region" description="Helical" evidence="6">
    <location>
        <begin position="50"/>
        <end position="68"/>
    </location>
</feature>
<organism evidence="9 10">
    <name type="scientific">Candidatus Cryptobacteroides avicola</name>
    <dbReference type="NCBI Taxonomy" id="2840757"/>
    <lineage>
        <taxon>Bacteria</taxon>
        <taxon>Pseudomonadati</taxon>
        <taxon>Bacteroidota</taxon>
        <taxon>Bacteroidia</taxon>
        <taxon>Bacteroidales</taxon>
        <taxon>Candidatus Cryptobacteroides</taxon>
    </lineage>
</organism>
<keyword evidence="2" id="KW-0813">Transport</keyword>
<dbReference type="InterPro" id="IPR027469">
    <property type="entry name" value="Cation_efflux_TMD_sf"/>
</dbReference>
<feature type="domain" description="Cation efflux protein transmembrane" evidence="7">
    <location>
        <begin position="20"/>
        <end position="212"/>
    </location>
</feature>
<feature type="transmembrane region" description="Helical" evidence="6">
    <location>
        <begin position="118"/>
        <end position="139"/>
    </location>
</feature>
<gene>
    <name evidence="9" type="ORF">IAB75_04395</name>
</gene>
<feature type="transmembrane region" description="Helical" evidence="6">
    <location>
        <begin position="159"/>
        <end position="177"/>
    </location>
</feature>
<dbReference type="Gene3D" id="3.30.70.1350">
    <property type="entry name" value="Cation efflux protein, cytoplasmic domain"/>
    <property type="match status" value="1"/>
</dbReference>
<dbReference type="Pfam" id="PF01545">
    <property type="entry name" value="Cation_efflux"/>
    <property type="match status" value="1"/>
</dbReference>
<dbReference type="InterPro" id="IPR027470">
    <property type="entry name" value="Cation_efflux_CTD"/>
</dbReference>
<protein>
    <submittedName>
        <fullName evidence="9">Cation transporter</fullName>
    </submittedName>
</protein>
<dbReference type="NCBIfam" id="TIGR01297">
    <property type="entry name" value="CDF"/>
    <property type="match status" value="1"/>
</dbReference>
<evidence type="ECO:0000256" key="6">
    <source>
        <dbReference type="SAM" id="Phobius"/>
    </source>
</evidence>
<comment type="subcellular location">
    <subcellularLocation>
        <location evidence="1">Membrane</location>
        <topology evidence="1">Multi-pass membrane protein</topology>
    </subcellularLocation>
</comment>
<dbReference type="EMBL" id="JADILV010000031">
    <property type="protein sequence ID" value="MBO8483334.1"/>
    <property type="molecule type" value="Genomic_DNA"/>
</dbReference>
<feature type="transmembrane region" description="Helical" evidence="6">
    <location>
        <begin position="21"/>
        <end position="44"/>
    </location>
</feature>
<dbReference type="Pfam" id="PF16916">
    <property type="entry name" value="ZT_dimer"/>
    <property type="match status" value="1"/>
</dbReference>
<dbReference type="InterPro" id="IPR036837">
    <property type="entry name" value="Cation_efflux_CTD_sf"/>
</dbReference>
<evidence type="ECO:0000256" key="4">
    <source>
        <dbReference type="ARBA" id="ARBA00022989"/>
    </source>
</evidence>
<keyword evidence="4 6" id="KW-1133">Transmembrane helix</keyword>
<name>A0A940DRT0_9BACT</name>
<accession>A0A940DRT0</accession>
<dbReference type="GO" id="GO:0016020">
    <property type="term" value="C:membrane"/>
    <property type="evidence" value="ECO:0007669"/>
    <property type="project" value="UniProtKB-SubCell"/>
</dbReference>
<evidence type="ECO:0000259" key="7">
    <source>
        <dbReference type="Pfam" id="PF01545"/>
    </source>
</evidence>
<dbReference type="SUPFAM" id="SSF160240">
    <property type="entry name" value="Cation efflux protein cytoplasmic domain-like"/>
    <property type="match status" value="1"/>
</dbReference>
<evidence type="ECO:0000256" key="1">
    <source>
        <dbReference type="ARBA" id="ARBA00004141"/>
    </source>
</evidence>
<sequence length="318" mass="34137">MANGDLNNTQKQILRASYGSIIGNGILSAAKLVVGAISGSFAVISDGIDSASDVAISAVIAVTAKIMEKRPNTRYAYGYAKAESIATKILSMAIFFAGGQMLFSAVERLFSSEPREMPGMIAIYVTVASIVCKLLLSLYQTSVGRKTGSSMLIANGINMRNDVIISLSVLAGLFFSFVLKMPVFDAITALLVSCFIIRSAIRIFMDSNVELMDGVKDTSVYQKIFDAINSVDGVSNPHRVRSRSIGGKYMITLDVEADGDITLSQAHALANKVEENIRSSIPEVYDIVVHLEPHGTCPEDVYGVKEDGCAPDSAIDRK</sequence>
<comment type="caution">
    <text evidence="9">The sequence shown here is derived from an EMBL/GenBank/DDBJ whole genome shotgun (WGS) entry which is preliminary data.</text>
</comment>
<dbReference type="InterPro" id="IPR050291">
    <property type="entry name" value="CDF_Transporter"/>
</dbReference>
<dbReference type="AlphaFoldDB" id="A0A940DRT0"/>
<evidence type="ECO:0000259" key="8">
    <source>
        <dbReference type="Pfam" id="PF16916"/>
    </source>
</evidence>
<reference evidence="9" key="1">
    <citation type="submission" date="2020-10" db="EMBL/GenBank/DDBJ databases">
        <authorList>
            <person name="Gilroy R."/>
        </authorList>
    </citation>
    <scope>NUCLEOTIDE SEQUENCE</scope>
    <source>
        <strain evidence="9">G3-8215</strain>
    </source>
</reference>
<keyword evidence="3 6" id="KW-0812">Transmembrane</keyword>
<evidence type="ECO:0000256" key="3">
    <source>
        <dbReference type="ARBA" id="ARBA00022692"/>
    </source>
</evidence>
<keyword evidence="5 6" id="KW-0472">Membrane</keyword>
<reference evidence="9" key="2">
    <citation type="journal article" date="2021" name="PeerJ">
        <title>Extensive microbial diversity within the chicken gut microbiome revealed by metagenomics and culture.</title>
        <authorList>
            <person name="Gilroy R."/>
            <person name="Ravi A."/>
            <person name="Getino M."/>
            <person name="Pursley I."/>
            <person name="Horton D.L."/>
            <person name="Alikhan N.F."/>
            <person name="Baker D."/>
            <person name="Gharbi K."/>
            <person name="Hall N."/>
            <person name="Watson M."/>
            <person name="Adriaenssens E.M."/>
            <person name="Foster-Nyarko E."/>
            <person name="Jarju S."/>
            <person name="Secka A."/>
            <person name="Antonio M."/>
            <person name="Oren A."/>
            <person name="Chaudhuri R.R."/>
            <person name="La Ragione R."/>
            <person name="Hildebrand F."/>
            <person name="Pallen M.J."/>
        </authorList>
    </citation>
    <scope>NUCLEOTIDE SEQUENCE</scope>
    <source>
        <strain evidence="9">G3-8215</strain>
    </source>
</reference>
<dbReference type="GO" id="GO:0008324">
    <property type="term" value="F:monoatomic cation transmembrane transporter activity"/>
    <property type="evidence" value="ECO:0007669"/>
    <property type="project" value="InterPro"/>
</dbReference>
<evidence type="ECO:0000256" key="2">
    <source>
        <dbReference type="ARBA" id="ARBA00022448"/>
    </source>
</evidence>
<feature type="domain" description="Cation efflux protein cytoplasmic" evidence="8">
    <location>
        <begin position="220"/>
        <end position="294"/>
    </location>
</feature>
<evidence type="ECO:0000313" key="10">
    <source>
        <dbReference type="Proteomes" id="UP000725002"/>
    </source>
</evidence>
<evidence type="ECO:0000313" key="9">
    <source>
        <dbReference type="EMBL" id="MBO8483334.1"/>
    </source>
</evidence>
<dbReference type="Proteomes" id="UP000725002">
    <property type="component" value="Unassembled WGS sequence"/>
</dbReference>
<dbReference type="PANTHER" id="PTHR43840">
    <property type="entry name" value="MITOCHONDRIAL METAL TRANSPORTER 1-RELATED"/>
    <property type="match status" value="1"/>
</dbReference>
<dbReference type="Gene3D" id="1.20.1510.10">
    <property type="entry name" value="Cation efflux protein transmembrane domain"/>
    <property type="match status" value="1"/>
</dbReference>
<feature type="transmembrane region" description="Helical" evidence="6">
    <location>
        <begin position="89"/>
        <end position="106"/>
    </location>
</feature>
<dbReference type="SUPFAM" id="SSF161111">
    <property type="entry name" value="Cation efflux protein transmembrane domain-like"/>
    <property type="match status" value="1"/>
</dbReference>
<dbReference type="InterPro" id="IPR058533">
    <property type="entry name" value="Cation_efflux_TM"/>
</dbReference>
<evidence type="ECO:0000256" key="5">
    <source>
        <dbReference type="ARBA" id="ARBA00023136"/>
    </source>
</evidence>